<evidence type="ECO:0000256" key="4">
    <source>
        <dbReference type="ARBA" id="ARBA00022692"/>
    </source>
</evidence>
<evidence type="ECO:0008006" key="12">
    <source>
        <dbReference type="Google" id="ProtNLM"/>
    </source>
</evidence>
<keyword evidence="6" id="KW-1133">Transmembrane helix</keyword>
<comment type="similarity">
    <text evidence="2 9">Belongs to the mitochondrial carrier (TC 2.A.29) family.</text>
</comment>
<dbReference type="Gene3D" id="1.50.40.10">
    <property type="entry name" value="Mitochondrial carrier domain"/>
    <property type="match status" value="2"/>
</dbReference>
<evidence type="ECO:0000256" key="1">
    <source>
        <dbReference type="ARBA" id="ARBA00004141"/>
    </source>
</evidence>
<keyword evidence="11" id="KW-1185">Reference proteome</keyword>
<gene>
    <name evidence="10" type="ORF">KSP40_PGU009134</name>
</gene>
<dbReference type="SUPFAM" id="SSF103506">
    <property type="entry name" value="Mitochondrial carrier"/>
    <property type="match status" value="1"/>
</dbReference>
<organism evidence="10 11">
    <name type="scientific">Platanthera guangdongensis</name>
    <dbReference type="NCBI Taxonomy" id="2320717"/>
    <lineage>
        <taxon>Eukaryota</taxon>
        <taxon>Viridiplantae</taxon>
        <taxon>Streptophyta</taxon>
        <taxon>Embryophyta</taxon>
        <taxon>Tracheophyta</taxon>
        <taxon>Spermatophyta</taxon>
        <taxon>Magnoliopsida</taxon>
        <taxon>Liliopsida</taxon>
        <taxon>Asparagales</taxon>
        <taxon>Orchidaceae</taxon>
        <taxon>Orchidoideae</taxon>
        <taxon>Orchideae</taxon>
        <taxon>Orchidinae</taxon>
        <taxon>Platanthera</taxon>
    </lineage>
</organism>
<sequence>MILFASCNRNINSFFQSIAFSSGKTNSADNGISIPSSLDMERTIGSMILKSPSSLSSIHTLEASTYTKEAMTSSKMELISSVLESVDIEKSGNSSKLVSKSTEGESVTNYHSICENDKLFGTLSLIEGFSQKPWLAIQTKLQHAISNNRHAIAGALAGTLVTLSLHPIDTVKTIIQANGTGQKSCYHIARRIISQHGILGLYRGIASNITSSAPISAIYTFTYESVKSTLLPLLPKEYHSLAHCLAGGCSSIATSVVFTPSECIKQQMQVSSQYQNCWEALIGCLQKGGIPSLYAGWGAVLCRNIPHSVIKFYTYESLQQAFSSAYPDSNLKTFQTLVCGGLAGSTAALFTTPFDVVKTRLQTQVPGSIGKYHGVFHALHEIARQEGFQGLYRGLTPRLAMYVSQGAIFFASYEFLKAVFLLETSKNTDELKENEICADDLEAAGLQKLPVLGSN</sequence>
<evidence type="ECO:0000256" key="3">
    <source>
        <dbReference type="ARBA" id="ARBA00022448"/>
    </source>
</evidence>
<dbReference type="Proteomes" id="UP001412067">
    <property type="component" value="Unassembled WGS sequence"/>
</dbReference>
<dbReference type="EMBL" id="JBBWWR010000013">
    <property type="protein sequence ID" value="KAK8955192.1"/>
    <property type="molecule type" value="Genomic_DNA"/>
</dbReference>
<protein>
    <recommendedName>
        <fullName evidence="12">Mitochondrial carrier protein</fullName>
    </recommendedName>
</protein>
<keyword evidence="4 8" id="KW-0812">Transmembrane</keyword>
<proteinExistence type="inferred from homology"/>
<feature type="repeat" description="Solcar" evidence="8">
    <location>
        <begin position="145"/>
        <end position="229"/>
    </location>
</feature>
<evidence type="ECO:0000256" key="8">
    <source>
        <dbReference type="PROSITE-ProRule" id="PRU00282"/>
    </source>
</evidence>
<dbReference type="PRINTS" id="PR00926">
    <property type="entry name" value="MITOCARRIER"/>
</dbReference>
<dbReference type="PANTHER" id="PTHR45667">
    <property type="entry name" value="S-ADENOSYLMETHIONINE MITOCHONDRIAL CARRIER PROTEIN"/>
    <property type="match status" value="1"/>
</dbReference>
<dbReference type="PROSITE" id="PS50920">
    <property type="entry name" value="SOLCAR"/>
    <property type="match status" value="3"/>
</dbReference>
<evidence type="ECO:0000256" key="6">
    <source>
        <dbReference type="ARBA" id="ARBA00022989"/>
    </source>
</evidence>
<dbReference type="Pfam" id="PF00153">
    <property type="entry name" value="Mito_carr"/>
    <property type="match status" value="3"/>
</dbReference>
<name>A0ABR2LYM2_9ASPA</name>
<accession>A0ABR2LYM2</accession>
<evidence type="ECO:0000256" key="9">
    <source>
        <dbReference type="RuleBase" id="RU000488"/>
    </source>
</evidence>
<keyword evidence="3 9" id="KW-0813">Transport</keyword>
<comment type="subcellular location">
    <subcellularLocation>
        <location evidence="1">Membrane</location>
        <topology evidence="1">Multi-pass membrane protein</topology>
    </subcellularLocation>
</comment>
<evidence type="ECO:0000256" key="2">
    <source>
        <dbReference type="ARBA" id="ARBA00006375"/>
    </source>
</evidence>
<evidence type="ECO:0000313" key="11">
    <source>
        <dbReference type="Proteomes" id="UP001412067"/>
    </source>
</evidence>
<evidence type="ECO:0000313" key="10">
    <source>
        <dbReference type="EMBL" id="KAK8955192.1"/>
    </source>
</evidence>
<dbReference type="InterPro" id="IPR023395">
    <property type="entry name" value="MCP_dom_sf"/>
</dbReference>
<feature type="repeat" description="Solcar" evidence="8">
    <location>
        <begin position="331"/>
        <end position="419"/>
    </location>
</feature>
<reference evidence="10 11" key="1">
    <citation type="journal article" date="2022" name="Nat. Plants">
        <title>Genomes of leafy and leafless Platanthera orchids illuminate the evolution of mycoheterotrophy.</title>
        <authorList>
            <person name="Li M.H."/>
            <person name="Liu K.W."/>
            <person name="Li Z."/>
            <person name="Lu H.C."/>
            <person name="Ye Q.L."/>
            <person name="Zhang D."/>
            <person name="Wang J.Y."/>
            <person name="Li Y.F."/>
            <person name="Zhong Z.M."/>
            <person name="Liu X."/>
            <person name="Yu X."/>
            <person name="Liu D.K."/>
            <person name="Tu X.D."/>
            <person name="Liu B."/>
            <person name="Hao Y."/>
            <person name="Liao X.Y."/>
            <person name="Jiang Y.T."/>
            <person name="Sun W.H."/>
            <person name="Chen J."/>
            <person name="Chen Y.Q."/>
            <person name="Ai Y."/>
            <person name="Zhai J.W."/>
            <person name="Wu S.S."/>
            <person name="Zhou Z."/>
            <person name="Hsiao Y.Y."/>
            <person name="Wu W.L."/>
            <person name="Chen Y.Y."/>
            <person name="Lin Y.F."/>
            <person name="Hsu J.L."/>
            <person name="Li C.Y."/>
            <person name="Wang Z.W."/>
            <person name="Zhao X."/>
            <person name="Zhong W.Y."/>
            <person name="Ma X.K."/>
            <person name="Ma L."/>
            <person name="Huang J."/>
            <person name="Chen G.Z."/>
            <person name="Huang M.Z."/>
            <person name="Huang L."/>
            <person name="Peng D.H."/>
            <person name="Luo Y.B."/>
            <person name="Zou S.Q."/>
            <person name="Chen S.P."/>
            <person name="Lan S."/>
            <person name="Tsai W.C."/>
            <person name="Van de Peer Y."/>
            <person name="Liu Z.J."/>
        </authorList>
    </citation>
    <scope>NUCLEOTIDE SEQUENCE [LARGE SCALE GENOMIC DNA]</scope>
    <source>
        <strain evidence="10">Lor288</strain>
    </source>
</reference>
<dbReference type="InterPro" id="IPR002067">
    <property type="entry name" value="MCP"/>
</dbReference>
<feature type="repeat" description="Solcar" evidence="8">
    <location>
        <begin position="238"/>
        <end position="321"/>
    </location>
</feature>
<evidence type="ECO:0000256" key="5">
    <source>
        <dbReference type="ARBA" id="ARBA00022737"/>
    </source>
</evidence>
<comment type="caution">
    <text evidence="10">The sequence shown here is derived from an EMBL/GenBank/DDBJ whole genome shotgun (WGS) entry which is preliminary data.</text>
</comment>
<dbReference type="InterPro" id="IPR018108">
    <property type="entry name" value="MCP_transmembrane"/>
</dbReference>
<keyword evidence="5" id="KW-0677">Repeat</keyword>
<evidence type="ECO:0000256" key="7">
    <source>
        <dbReference type="ARBA" id="ARBA00023136"/>
    </source>
</evidence>
<keyword evidence="7 8" id="KW-0472">Membrane</keyword>